<gene>
    <name evidence="3" type="ORF">HAP41_0000016100</name>
</gene>
<feature type="signal peptide" evidence="2">
    <location>
        <begin position="1"/>
        <end position="19"/>
    </location>
</feature>
<sequence>MRKIAVAVLLALIAAPALAQDHVQQYGEQPKEKTASEKADDDRAEGTY</sequence>
<organism evidence="3 4">
    <name type="scientific">Bradyrhizobium barranii subsp. apii</name>
    <dbReference type="NCBI Taxonomy" id="2819348"/>
    <lineage>
        <taxon>Bacteria</taxon>
        <taxon>Pseudomonadati</taxon>
        <taxon>Pseudomonadota</taxon>
        <taxon>Alphaproteobacteria</taxon>
        <taxon>Hyphomicrobiales</taxon>
        <taxon>Nitrobacteraceae</taxon>
        <taxon>Bradyrhizobium</taxon>
        <taxon>Bradyrhizobium barranii</taxon>
    </lineage>
</organism>
<reference evidence="3" key="1">
    <citation type="journal article" date="2017" name="Syst. Appl. Microbiol.">
        <title>Soybeans inoculated with root zone soils of Canadian native legumes harbour diverse and novel Bradyrhizobium spp. that possess agricultural potential.</title>
        <authorList>
            <person name="Bromfield E.S.P."/>
            <person name="Cloutier S."/>
            <person name="Tambong J.T."/>
            <person name="Tran Thi T.V."/>
        </authorList>
    </citation>
    <scope>NUCLEOTIDE SEQUENCE</scope>
    <source>
        <strain evidence="3">1S5</strain>
    </source>
</reference>
<feature type="region of interest" description="Disordered" evidence="1">
    <location>
        <begin position="23"/>
        <end position="48"/>
    </location>
</feature>
<dbReference type="Proteomes" id="UP000551709">
    <property type="component" value="Chromosome"/>
</dbReference>
<feature type="chain" id="PRO_5043501593" evidence="2">
    <location>
        <begin position="20"/>
        <end position="48"/>
    </location>
</feature>
<protein>
    <submittedName>
        <fullName evidence="3">Uncharacterized protein</fullName>
    </submittedName>
</protein>
<accession>A0A8T5VDC4</accession>
<dbReference type="RefSeq" id="WP_224580826.1">
    <property type="nucleotide sequence ID" value="NZ_CP096251.1"/>
</dbReference>
<dbReference type="EMBL" id="CP096255">
    <property type="protein sequence ID" value="UPT90324.1"/>
    <property type="molecule type" value="Genomic_DNA"/>
</dbReference>
<keyword evidence="2" id="KW-0732">Signal</keyword>
<name>A0A8T5VDC4_9BRAD</name>
<evidence type="ECO:0000256" key="2">
    <source>
        <dbReference type="SAM" id="SignalP"/>
    </source>
</evidence>
<proteinExistence type="predicted"/>
<evidence type="ECO:0000313" key="3">
    <source>
        <dbReference type="EMBL" id="UPT90324.1"/>
    </source>
</evidence>
<evidence type="ECO:0000313" key="4">
    <source>
        <dbReference type="Proteomes" id="UP000551709"/>
    </source>
</evidence>
<dbReference type="AlphaFoldDB" id="A0A8T5VDC4"/>
<feature type="compositionally biased region" description="Basic and acidic residues" evidence="1">
    <location>
        <begin position="29"/>
        <end position="48"/>
    </location>
</feature>
<reference evidence="3" key="2">
    <citation type="submission" date="2022-04" db="EMBL/GenBank/DDBJ databases">
        <authorList>
            <person name="Bromfield E.S.P."/>
            <person name="Cloutier S."/>
        </authorList>
    </citation>
    <scope>NUCLEOTIDE SEQUENCE</scope>
    <source>
        <strain evidence="3">1S5</strain>
    </source>
</reference>
<evidence type="ECO:0000256" key="1">
    <source>
        <dbReference type="SAM" id="MobiDB-lite"/>
    </source>
</evidence>